<organism evidence="1">
    <name type="scientific">Ignisphaera aggregans</name>
    <dbReference type="NCBI Taxonomy" id="334771"/>
    <lineage>
        <taxon>Archaea</taxon>
        <taxon>Thermoproteota</taxon>
        <taxon>Thermoprotei</taxon>
        <taxon>Desulfurococcales</taxon>
        <taxon>Desulfurococcaceae</taxon>
        <taxon>Ignisphaera</taxon>
    </lineage>
</organism>
<gene>
    <name evidence="1" type="ORF">ENO26_03175</name>
</gene>
<dbReference type="AlphaFoldDB" id="A0A7J2U307"/>
<comment type="caution">
    <text evidence="1">The sequence shown here is derived from an EMBL/GenBank/DDBJ whole genome shotgun (WGS) entry which is preliminary data.</text>
</comment>
<evidence type="ECO:0000313" key="1">
    <source>
        <dbReference type="EMBL" id="HEM66562.1"/>
    </source>
</evidence>
<sequence>MSLAKLFTSARVEELESMSDEELRKYFEDKMRKIIVMFERAARVSEDKIDEILSFAKSTTGVEPIGVDVGAKLDREDLEGSTARFVLAFEIGKKSWRRKVVCRVVVPVKAVEAGMSYSKDVVLGTVSKYAEGWIYTDEKDWSRAIISCTVRHEPLL</sequence>
<name>A0A7J2U307_9CREN</name>
<accession>A0A7J2U307</accession>
<dbReference type="EMBL" id="DSEU01000018">
    <property type="protein sequence ID" value="HEM66562.1"/>
    <property type="molecule type" value="Genomic_DNA"/>
</dbReference>
<reference evidence="1" key="1">
    <citation type="journal article" date="2020" name="mSystems">
        <title>Genome- and Community-Level Interaction Insights into Carbon Utilization and Element Cycling Functions of Hydrothermarchaeota in Hydrothermal Sediment.</title>
        <authorList>
            <person name="Zhou Z."/>
            <person name="Liu Y."/>
            <person name="Xu W."/>
            <person name="Pan J."/>
            <person name="Luo Z.H."/>
            <person name="Li M."/>
        </authorList>
    </citation>
    <scope>NUCLEOTIDE SEQUENCE [LARGE SCALE GENOMIC DNA]</scope>
    <source>
        <strain evidence="1">SpSt-125</strain>
    </source>
</reference>
<proteinExistence type="predicted"/>
<protein>
    <submittedName>
        <fullName evidence="1">Uncharacterized protein</fullName>
    </submittedName>
</protein>